<name>A0ABV5TPM2_9ACTN</name>
<reference evidence="5 6" key="1">
    <citation type="submission" date="2024-09" db="EMBL/GenBank/DDBJ databases">
        <authorList>
            <person name="Sun Q."/>
            <person name="Mori K."/>
        </authorList>
    </citation>
    <scope>NUCLEOTIDE SEQUENCE [LARGE SCALE GENOMIC DNA]</scope>
    <source>
        <strain evidence="5 6">JCM 3028</strain>
    </source>
</reference>
<evidence type="ECO:0000256" key="1">
    <source>
        <dbReference type="ARBA" id="ARBA00008520"/>
    </source>
</evidence>
<keyword evidence="3 4" id="KW-0732">Signal</keyword>
<dbReference type="RefSeq" id="WP_386161999.1">
    <property type="nucleotide sequence ID" value="NZ_JBHMBS010000028.1"/>
</dbReference>
<gene>
    <name evidence="5" type="ORF">ACFFRH_36205</name>
</gene>
<dbReference type="SUPFAM" id="SSF53850">
    <property type="entry name" value="Periplasmic binding protein-like II"/>
    <property type="match status" value="1"/>
</dbReference>
<accession>A0ABV5TPM2</accession>
<feature type="signal peptide" evidence="4">
    <location>
        <begin position="1"/>
        <end position="25"/>
    </location>
</feature>
<dbReference type="Proteomes" id="UP001589610">
    <property type="component" value="Unassembled WGS sequence"/>
</dbReference>
<feature type="chain" id="PRO_5047105626" evidence="4">
    <location>
        <begin position="26"/>
        <end position="424"/>
    </location>
</feature>
<evidence type="ECO:0000256" key="2">
    <source>
        <dbReference type="ARBA" id="ARBA00022448"/>
    </source>
</evidence>
<protein>
    <submittedName>
        <fullName evidence="5">ABC transporter substrate-binding protein</fullName>
    </submittedName>
</protein>
<dbReference type="PANTHER" id="PTHR30061:SF50">
    <property type="entry name" value="MALTOSE_MALTODEXTRIN-BINDING PERIPLASMIC PROTEIN"/>
    <property type="match status" value="1"/>
</dbReference>
<comment type="caution">
    <text evidence="5">The sequence shown here is derived from an EMBL/GenBank/DDBJ whole genome shotgun (WGS) entry which is preliminary data.</text>
</comment>
<sequence>MESGIPRRRAGRAAFAVLCAAVLSAACGQAQPAVGPSQPSAVTITVWTRAATESHTKALADAYNASHTNKVKVTAYPNEEYPAKIATAAGGRNLPDLFASDVVFAPNYISQGLWQDVTDRFGALPFKDKVAPAHIKAATQDGKLYAVPHTVDISVLFVNKGLYEKAGLDPGRAPATLKEFAEQATTIRTKLGGKTYGTYFGGNCGGCDVFTFWPSVWAGGGEVMNPEGTQSTVDDPQMAAVFGVYAKLYADGVAAPGSKDENGTTWLGALQAGTIGIAPGPSVWLGMLEEKGIDVGVAPIPGVDGGTSTFVGGDVIGVSATSERAEAAWDFLSFTLSDKVQADLQAKSKSTVARTDLTATDPRVQTMNEIMATGRTPYALKFNESYNDLQSPWLKTLRSALFGTDPAGALKEGATAITASLNQQ</sequence>
<evidence type="ECO:0000256" key="4">
    <source>
        <dbReference type="SAM" id="SignalP"/>
    </source>
</evidence>
<comment type="similarity">
    <text evidence="1">Belongs to the bacterial solute-binding protein 1 family.</text>
</comment>
<dbReference type="Pfam" id="PF13416">
    <property type="entry name" value="SBP_bac_8"/>
    <property type="match status" value="1"/>
</dbReference>
<evidence type="ECO:0000313" key="5">
    <source>
        <dbReference type="EMBL" id="MFB9680949.1"/>
    </source>
</evidence>
<dbReference type="InterPro" id="IPR006059">
    <property type="entry name" value="SBP"/>
</dbReference>
<dbReference type="PANTHER" id="PTHR30061">
    <property type="entry name" value="MALTOSE-BINDING PERIPLASMIC PROTEIN"/>
    <property type="match status" value="1"/>
</dbReference>
<organism evidence="5 6">
    <name type="scientific">Streptosporangium vulgare</name>
    <dbReference type="NCBI Taxonomy" id="46190"/>
    <lineage>
        <taxon>Bacteria</taxon>
        <taxon>Bacillati</taxon>
        <taxon>Actinomycetota</taxon>
        <taxon>Actinomycetes</taxon>
        <taxon>Streptosporangiales</taxon>
        <taxon>Streptosporangiaceae</taxon>
        <taxon>Streptosporangium</taxon>
    </lineage>
</organism>
<keyword evidence="6" id="KW-1185">Reference proteome</keyword>
<dbReference type="EMBL" id="JBHMBS010000028">
    <property type="protein sequence ID" value="MFB9680949.1"/>
    <property type="molecule type" value="Genomic_DNA"/>
</dbReference>
<dbReference type="PROSITE" id="PS51257">
    <property type="entry name" value="PROKAR_LIPOPROTEIN"/>
    <property type="match status" value="1"/>
</dbReference>
<dbReference type="CDD" id="cd13585">
    <property type="entry name" value="PBP2_TMBP_like"/>
    <property type="match status" value="1"/>
</dbReference>
<keyword evidence="2" id="KW-0813">Transport</keyword>
<evidence type="ECO:0000256" key="3">
    <source>
        <dbReference type="ARBA" id="ARBA00022729"/>
    </source>
</evidence>
<dbReference type="Gene3D" id="3.40.190.10">
    <property type="entry name" value="Periplasmic binding protein-like II"/>
    <property type="match status" value="1"/>
</dbReference>
<evidence type="ECO:0000313" key="6">
    <source>
        <dbReference type="Proteomes" id="UP001589610"/>
    </source>
</evidence>
<proteinExistence type="inferred from homology"/>